<reference evidence="4 5" key="1">
    <citation type="submission" date="2007-04" db="EMBL/GenBank/DDBJ databases">
        <authorList>
            <person name="Fulton L."/>
            <person name="Clifton S."/>
            <person name="Fulton B."/>
            <person name="Xu J."/>
            <person name="Minx P."/>
            <person name="Pepin K.H."/>
            <person name="Johnson M."/>
            <person name="Thiruvilangam P."/>
            <person name="Bhonagiri V."/>
            <person name="Nash W.E."/>
            <person name="Mardis E.R."/>
            <person name="Wilson R.K."/>
        </authorList>
    </citation>
    <scope>NUCLEOTIDE SEQUENCE [LARGE SCALE GENOMIC DNA]</scope>
    <source>
        <strain evidence="4 5">ATCC 29799</strain>
    </source>
</reference>
<dbReference type="CDD" id="cd04301">
    <property type="entry name" value="NAT_SF"/>
    <property type="match status" value="1"/>
</dbReference>
<dbReference type="PANTHER" id="PTHR43877">
    <property type="entry name" value="AMINOALKYLPHOSPHONATE N-ACETYLTRANSFERASE-RELATED-RELATED"/>
    <property type="match status" value="1"/>
</dbReference>
<dbReference type="InterPro" id="IPR016181">
    <property type="entry name" value="Acyl_CoA_acyltransferase"/>
</dbReference>
<dbReference type="InterPro" id="IPR000182">
    <property type="entry name" value="GNAT_dom"/>
</dbReference>
<dbReference type="OrthoDB" id="9786032at2"/>
<keyword evidence="2" id="KW-0012">Acyltransferase</keyword>
<reference evidence="4 5" key="2">
    <citation type="submission" date="2007-06" db="EMBL/GenBank/DDBJ databases">
        <title>Draft genome sequence of Pseudoflavonifractor capillosus ATCC 29799.</title>
        <authorList>
            <person name="Sudarsanam P."/>
            <person name="Ley R."/>
            <person name="Guruge J."/>
            <person name="Turnbaugh P.J."/>
            <person name="Mahowald M."/>
            <person name="Liep D."/>
            <person name="Gordon J."/>
        </authorList>
    </citation>
    <scope>NUCLEOTIDE SEQUENCE [LARGE SCALE GENOMIC DNA]</scope>
    <source>
        <strain evidence="4 5">ATCC 29799</strain>
    </source>
</reference>
<keyword evidence="5" id="KW-1185">Reference proteome</keyword>
<sequence>MDYQLRPAVPEDRDWIYACKAASVRPYVESIWGWDEAFQRRDFDGDFGSIGQFRVIEAAGQPIGFLQVLEEEDCVEVAELHLAPDRRGQGIGSSILRRLLADCRNQGRTLRLGCFKENHRAKALYQRLGFRQTAETETHYVLEAAPDSGA</sequence>
<gene>
    <name evidence="4" type="ORF">BACCAP_04846</name>
</gene>
<dbReference type="EMBL" id="AAXG02000057">
    <property type="protein sequence ID" value="EDM97383.1"/>
    <property type="molecule type" value="Genomic_DNA"/>
</dbReference>
<dbReference type="InterPro" id="IPR050832">
    <property type="entry name" value="Bact_Acetyltransf"/>
</dbReference>
<dbReference type="AlphaFoldDB" id="A6P2W2"/>
<dbReference type="PROSITE" id="PS51186">
    <property type="entry name" value="GNAT"/>
    <property type="match status" value="1"/>
</dbReference>
<feature type="domain" description="N-acetyltransferase" evidence="3">
    <location>
        <begin position="3"/>
        <end position="148"/>
    </location>
</feature>
<dbReference type="SUPFAM" id="SSF55729">
    <property type="entry name" value="Acyl-CoA N-acyltransferases (Nat)"/>
    <property type="match status" value="1"/>
</dbReference>
<keyword evidence="1 4" id="KW-0808">Transferase</keyword>
<evidence type="ECO:0000313" key="5">
    <source>
        <dbReference type="Proteomes" id="UP000003639"/>
    </source>
</evidence>
<protein>
    <submittedName>
        <fullName evidence="4">Acetyltransferase, GNAT family</fullName>
    </submittedName>
</protein>
<comment type="caution">
    <text evidence="4">The sequence shown here is derived from an EMBL/GenBank/DDBJ whole genome shotgun (WGS) entry which is preliminary data.</text>
</comment>
<dbReference type="Gene3D" id="3.40.630.30">
    <property type="match status" value="1"/>
</dbReference>
<dbReference type="STRING" id="411467.BACCAP_04846"/>
<dbReference type="Pfam" id="PF00583">
    <property type="entry name" value="Acetyltransf_1"/>
    <property type="match status" value="1"/>
</dbReference>
<evidence type="ECO:0000256" key="1">
    <source>
        <dbReference type="ARBA" id="ARBA00022679"/>
    </source>
</evidence>
<evidence type="ECO:0000256" key="2">
    <source>
        <dbReference type="ARBA" id="ARBA00023315"/>
    </source>
</evidence>
<accession>A6P2W2</accession>
<dbReference type="eggNOG" id="COG0456">
    <property type="taxonomic scope" value="Bacteria"/>
</dbReference>
<evidence type="ECO:0000259" key="3">
    <source>
        <dbReference type="PROSITE" id="PS51186"/>
    </source>
</evidence>
<dbReference type="RefSeq" id="WP_006575287.1">
    <property type="nucleotide sequence ID" value="NZ_AAXG02000057.1"/>
</dbReference>
<evidence type="ECO:0000313" key="4">
    <source>
        <dbReference type="EMBL" id="EDM97383.1"/>
    </source>
</evidence>
<dbReference type="PANTHER" id="PTHR43877:SF2">
    <property type="entry name" value="AMINOALKYLPHOSPHONATE N-ACETYLTRANSFERASE-RELATED"/>
    <property type="match status" value="1"/>
</dbReference>
<name>A6P2W2_9FIRM</name>
<proteinExistence type="predicted"/>
<dbReference type="GO" id="GO:0016747">
    <property type="term" value="F:acyltransferase activity, transferring groups other than amino-acyl groups"/>
    <property type="evidence" value="ECO:0007669"/>
    <property type="project" value="InterPro"/>
</dbReference>
<organism evidence="4 5">
    <name type="scientific">Pseudoflavonifractor capillosus ATCC 29799</name>
    <dbReference type="NCBI Taxonomy" id="411467"/>
    <lineage>
        <taxon>Bacteria</taxon>
        <taxon>Bacillati</taxon>
        <taxon>Bacillota</taxon>
        <taxon>Clostridia</taxon>
        <taxon>Eubacteriales</taxon>
        <taxon>Oscillospiraceae</taxon>
        <taxon>Pseudoflavonifractor</taxon>
    </lineage>
</organism>
<dbReference type="Proteomes" id="UP000003639">
    <property type="component" value="Unassembled WGS sequence"/>
</dbReference>